<evidence type="ECO:0000313" key="3">
    <source>
        <dbReference type="Proteomes" id="UP000245802"/>
    </source>
</evidence>
<accession>A0A2Z3GPF5</accession>
<dbReference type="Proteomes" id="UP000245802">
    <property type="component" value="Chromosome"/>
</dbReference>
<sequence length="189" mass="21533">MMAVPASLMFGHRSRGGAMDYASLPSYPPPPSHAPEPQPGNERQLTPRQTQVLIDLTWLAGIMVLILWTRHAVTNIERAQAAERARAVAPPPTPLDFGLVAERFGQIQAGASREEVERLLGPPTERRAWGPEVEEFELRWWNGGKNIFRADREWNRWSDPANPNRWAAVVYWRWPEKEQAVYGKLKKGF</sequence>
<proteinExistence type="predicted"/>
<evidence type="ECO:0000256" key="1">
    <source>
        <dbReference type="SAM" id="MobiDB-lite"/>
    </source>
</evidence>
<keyword evidence="3" id="KW-1185">Reference proteome</keyword>
<evidence type="ECO:0000313" key="2">
    <source>
        <dbReference type="EMBL" id="AWM35683.1"/>
    </source>
</evidence>
<dbReference type="KEGG" id="gog:C1280_00690"/>
<organism evidence="2 3">
    <name type="scientific">Gemmata obscuriglobus</name>
    <dbReference type="NCBI Taxonomy" id="114"/>
    <lineage>
        <taxon>Bacteria</taxon>
        <taxon>Pseudomonadati</taxon>
        <taxon>Planctomycetota</taxon>
        <taxon>Planctomycetia</taxon>
        <taxon>Gemmatales</taxon>
        <taxon>Gemmataceae</taxon>
        <taxon>Gemmata</taxon>
    </lineage>
</organism>
<reference evidence="2 3" key="1">
    <citation type="submission" date="2018-01" db="EMBL/GenBank/DDBJ databases">
        <title>G. obscuriglobus.</title>
        <authorList>
            <person name="Franke J."/>
            <person name="Blomberg W."/>
            <person name="Selmecki A."/>
        </authorList>
    </citation>
    <scope>NUCLEOTIDE SEQUENCE [LARGE SCALE GENOMIC DNA]</scope>
    <source>
        <strain evidence="2 3">DSM 5831</strain>
    </source>
</reference>
<feature type="compositionally biased region" description="Pro residues" evidence="1">
    <location>
        <begin position="26"/>
        <end position="38"/>
    </location>
</feature>
<dbReference type="AlphaFoldDB" id="A0A2Z3GPF5"/>
<feature type="region of interest" description="Disordered" evidence="1">
    <location>
        <begin position="20"/>
        <end position="45"/>
    </location>
</feature>
<protein>
    <submittedName>
        <fullName evidence="2">Uncharacterized protein</fullName>
    </submittedName>
</protein>
<dbReference type="EMBL" id="CP025958">
    <property type="protein sequence ID" value="AWM35683.1"/>
    <property type="molecule type" value="Genomic_DNA"/>
</dbReference>
<gene>
    <name evidence="2" type="ORF">C1280_00690</name>
</gene>
<name>A0A2Z3GPF5_9BACT</name>